<keyword evidence="2" id="KW-1185">Reference proteome</keyword>
<evidence type="ECO:0000313" key="2">
    <source>
        <dbReference type="Proteomes" id="UP000828105"/>
    </source>
</evidence>
<dbReference type="Proteomes" id="UP000828105">
    <property type="component" value="Segment"/>
</dbReference>
<protein>
    <submittedName>
        <fullName evidence="1">DNA primase protein</fullName>
    </submittedName>
</protein>
<dbReference type="EMBL" id="OL539467">
    <property type="protein sequence ID" value="UGV22727.1"/>
    <property type="molecule type" value="Genomic_DNA"/>
</dbReference>
<reference evidence="1" key="1">
    <citation type="submission" date="2021-11" db="EMBL/GenBank/DDBJ databases">
        <authorList>
            <person name="Marshall N."/>
            <person name="Jared K."/>
            <person name="Sharma R."/>
            <person name="Grose J.H."/>
        </authorList>
    </citation>
    <scope>NUCLEOTIDE SEQUENCE</scope>
</reference>
<sequence>MSEISYQKEEVLPYMKGLWREALQSICGLNDSYFSKKHGPCPHCSGKDRFRWTDNINSPGDGGAICNQCGNDSGVGWMMKLTGEPYSEVINILGRFLGKVPQDYKARAYRRASRVPEKGLGKMADHESCVAVMERTEKRENTDLSVYECLTEDSYDVGVKLRHDGSEELIHALPCHMVHADGIDDEMCNVMFAYDNGEYTFLARDYSRGSVVKLGSGQPDAAIYMTSDLIDGYRVKVATNQEVWVTFTPENLEIVAYRYLGGERELRVACLPDDNESLYVADDRGLKVVVPNGGNFKMGLERKLYNPQDLIDKHS</sequence>
<gene>
    <name evidence="1" type="ORF">SADIYA_38</name>
</gene>
<evidence type="ECO:0000313" key="1">
    <source>
        <dbReference type="EMBL" id="UGV22727.1"/>
    </source>
</evidence>
<name>A0AC61TS30_9CAUD</name>
<organism evidence="1 2">
    <name type="scientific">Escherichia phage vB_EcoD_Sadiya</name>
    <dbReference type="NCBI Taxonomy" id="2902684"/>
    <lineage>
        <taxon>Viruses</taxon>
        <taxon>Duplodnaviria</taxon>
        <taxon>Heunggongvirae</taxon>
        <taxon>Uroviricota</taxon>
        <taxon>Caudoviricetes</taxon>
        <taxon>Drexlerviridae</taxon>
        <taxon>Rogunavirinae</taxon>
        <taxon>Sadiyavirus</taxon>
        <taxon>Sadiyavirus sadiya</taxon>
    </lineage>
</organism>
<proteinExistence type="predicted"/>
<accession>A0AC61TS30</accession>